<evidence type="ECO:0000256" key="1">
    <source>
        <dbReference type="SAM" id="Phobius"/>
    </source>
</evidence>
<keyword evidence="1" id="KW-0472">Membrane</keyword>
<gene>
    <name evidence="2" type="ORF">IAB94_00980</name>
</gene>
<keyword evidence="1" id="KW-0812">Transmembrane</keyword>
<accession>A0A9D1E586</accession>
<reference evidence="2" key="2">
    <citation type="journal article" date="2021" name="PeerJ">
        <title>Extensive microbial diversity within the chicken gut microbiome revealed by metagenomics and culture.</title>
        <authorList>
            <person name="Gilroy R."/>
            <person name="Ravi A."/>
            <person name="Getino M."/>
            <person name="Pursley I."/>
            <person name="Horton D.L."/>
            <person name="Alikhan N.F."/>
            <person name="Baker D."/>
            <person name="Gharbi K."/>
            <person name="Hall N."/>
            <person name="Watson M."/>
            <person name="Adriaenssens E.M."/>
            <person name="Foster-Nyarko E."/>
            <person name="Jarju S."/>
            <person name="Secka A."/>
            <person name="Antonio M."/>
            <person name="Oren A."/>
            <person name="Chaudhuri R.R."/>
            <person name="La Ragione R."/>
            <person name="Hildebrand F."/>
            <person name="Pallen M.J."/>
        </authorList>
    </citation>
    <scope>NUCLEOTIDE SEQUENCE</scope>
    <source>
        <strain evidence="2">ChiW16-3235</strain>
    </source>
</reference>
<feature type="transmembrane region" description="Helical" evidence="1">
    <location>
        <begin position="12"/>
        <end position="36"/>
    </location>
</feature>
<reference evidence="2" key="1">
    <citation type="submission" date="2020-10" db="EMBL/GenBank/DDBJ databases">
        <authorList>
            <person name="Gilroy R."/>
        </authorList>
    </citation>
    <scope>NUCLEOTIDE SEQUENCE</scope>
    <source>
        <strain evidence="2">ChiW16-3235</strain>
    </source>
</reference>
<dbReference type="Proteomes" id="UP000823913">
    <property type="component" value="Unassembled WGS sequence"/>
</dbReference>
<comment type="caution">
    <text evidence="2">The sequence shown here is derived from an EMBL/GenBank/DDBJ whole genome shotgun (WGS) entry which is preliminary data.</text>
</comment>
<feature type="transmembrane region" description="Helical" evidence="1">
    <location>
        <begin position="56"/>
        <end position="75"/>
    </location>
</feature>
<dbReference type="AlphaFoldDB" id="A0A9D1E586"/>
<protein>
    <submittedName>
        <fullName evidence="2">NfeD family protein</fullName>
    </submittedName>
</protein>
<dbReference type="InterPro" id="IPR012340">
    <property type="entry name" value="NA-bd_OB-fold"/>
</dbReference>
<feature type="transmembrane region" description="Helical" evidence="1">
    <location>
        <begin position="87"/>
        <end position="109"/>
    </location>
</feature>
<organism evidence="2 3">
    <name type="scientific">Candidatus Coproplasma avicola</name>
    <dbReference type="NCBI Taxonomy" id="2840744"/>
    <lineage>
        <taxon>Bacteria</taxon>
        <taxon>Bacillati</taxon>
        <taxon>Bacillota</taxon>
        <taxon>Clostridia</taxon>
        <taxon>Eubacteriales</taxon>
        <taxon>Candidatus Coproplasma</taxon>
    </lineage>
</organism>
<keyword evidence="1" id="KW-1133">Transmembrane helix</keyword>
<evidence type="ECO:0000313" key="3">
    <source>
        <dbReference type="Proteomes" id="UP000823913"/>
    </source>
</evidence>
<name>A0A9D1E586_9FIRM</name>
<dbReference type="EMBL" id="DVHK01000021">
    <property type="protein sequence ID" value="HIR66603.1"/>
    <property type="molecule type" value="Genomic_DNA"/>
</dbReference>
<dbReference type="Gene3D" id="2.40.50.140">
    <property type="entry name" value="Nucleic acid-binding proteins"/>
    <property type="match status" value="1"/>
</dbReference>
<proteinExistence type="predicted"/>
<evidence type="ECO:0000313" key="2">
    <source>
        <dbReference type="EMBL" id="HIR66603.1"/>
    </source>
</evidence>
<sequence>MDWFLNLTAAEKTYFIIAVVASVFLIIQIIMMLFSFGGGDFDVDDVFDGDVDTDGGLSIFTVKSMTAFFALGGWCGFVSQTFMPENLWAPILIAFATGAAALFGVAFAMRSIAKMQCSGNLVKSNLVGTTATVYVSIPEGRTGRGKITLTAQGKYMEIDAVTDGERIPVDSTVEIVEYSSDFAVVTKK</sequence>